<sequence>MTDNTVESDAPLPYVNVAGSPYSIDISMTPATVNALANGRYQLFMFKAVQSAVGGGMPTVWSATSRYSALTKVNWTEQYYAYASTQEIRNGVNFLGSDTAQINLGQYLDVAANALVSVSNGGTPQGITSRNLTTTPFTTGLAQPGPGSTEPAPICAFPLYGKNMDLMIPLQKVALVFAAAPLEQGMVIESSIGPAVLVDLTLRNSASLQYDVNKGWSWSGNVASDIPADQFVQTLIVPTADSAESPASAFATEPVRSVGIWTPSPSRWYVPLNLIATASSGYTDANSLACRLTPTAPNAAPVVRDGIYLATYRNDDNTSETWQVRCTYVPGSPDNPYDFAKIQRADDL</sequence>
<evidence type="ECO:0000313" key="2">
    <source>
        <dbReference type="Proteomes" id="UP000199323"/>
    </source>
</evidence>
<dbReference type="Proteomes" id="UP000199323">
    <property type="component" value="Unassembled WGS sequence"/>
</dbReference>
<dbReference type="RefSeq" id="WP_093714617.1">
    <property type="nucleotide sequence ID" value="NZ_FONG01000010.1"/>
</dbReference>
<evidence type="ECO:0000313" key="1">
    <source>
        <dbReference type="EMBL" id="SFF23394.1"/>
    </source>
</evidence>
<keyword evidence="2" id="KW-1185">Reference proteome</keyword>
<proteinExistence type="predicted"/>
<dbReference type="STRING" id="380248.SAMN05216251_11015"/>
<dbReference type="OrthoDB" id="1336646at2"/>
<gene>
    <name evidence="1" type="ORF">SAMN05216251_11015</name>
</gene>
<dbReference type="AlphaFoldDB" id="A0A1I2GZI9"/>
<reference evidence="2" key="1">
    <citation type="submission" date="2016-10" db="EMBL/GenBank/DDBJ databases">
        <authorList>
            <person name="Varghese N."/>
            <person name="Submissions S."/>
        </authorList>
    </citation>
    <scope>NUCLEOTIDE SEQUENCE [LARGE SCALE GENOMIC DNA]</scope>
    <source>
        <strain evidence="2">CGMCC 4.3510</strain>
    </source>
</reference>
<name>A0A1I2GZI9_9ACTN</name>
<organism evidence="1 2">
    <name type="scientific">Actinacidiphila alni</name>
    <dbReference type="NCBI Taxonomy" id="380248"/>
    <lineage>
        <taxon>Bacteria</taxon>
        <taxon>Bacillati</taxon>
        <taxon>Actinomycetota</taxon>
        <taxon>Actinomycetes</taxon>
        <taxon>Kitasatosporales</taxon>
        <taxon>Streptomycetaceae</taxon>
        <taxon>Actinacidiphila</taxon>
    </lineage>
</organism>
<dbReference type="EMBL" id="FONG01000010">
    <property type="protein sequence ID" value="SFF23394.1"/>
    <property type="molecule type" value="Genomic_DNA"/>
</dbReference>
<accession>A0A1I2GZI9</accession>
<protein>
    <submittedName>
        <fullName evidence="1">Uncharacterized protein</fullName>
    </submittedName>
</protein>